<evidence type="ECO:0000256" key="4">
    <source>
        <dbReference type="ARBA" id="ARBA00022842"/>
    </source>
</evidence>
<proteinExistence type="predicted"/>
<name>A0A1I0WGC9_9RHOB</name>
<dbReference type="AlphaFoldDB" id="A0A1I0WGC9"/>
<dbReference type="Pfam" id="PF00293">
    <property type="entry name" value="NUDIX"/>
    <property type="match status" value="1"/>
</dbReference>
<dbReference type="Gene3D" id="3.90.79.10">
    <property type="entry name" value="Nucleoside Triphosphate Pyrophosphohydrolase"/>
    <property type="match status" value="1"/>
</dbReference>
<keyword evidence="2" id="KW-0479">Metal-binding</keyword>
<evidence type="ECO:0000256" key="3">
    <source>
        <dbReference type="ARBA" id="ARBA00022801"/>
    </source>
</evidence>
<dbReference type="PANTHER" id="PTHR12629">
    <property type="entry name" value="DIPHOSPHOINOSITOL POLYPHOSPHATE PHOSPHOHYDROLASE"/>
    <property type="match status" value="1"/>
</dbReference>
<keyword evidence="4" id="KW-0460">Magnesium</keyword>
<accession>A0A1I0WGC9</accession>
<dbReference type="EMBL" id="FOJU01000002">
    <property type="protein sequence ID" value="SFA87802.1"/>
    <property type="molecule type" value="Genomic_DNA"/>
</dbReference>
<evidence type="ECO:0000313" key="7">
    <source>
        <dbReference type="Proteomes" id="UP000198796"/>
    </source>
</evidence>
<dbReference type="PANTHER" id="PTHR12629:SF0">
    <property type="entry name" value="DIPHOSPHOINOSITOL-POLYPHOSPHATE DIPHOSPHATASE"/>
    <property type="match status" value="1"/>
</dbReference>
<organism evidence="6 7">
    <name type="scientific">Poseidonocella pacifica</name>
    <dbReference type="NCBI Taxonomy" id="871651"/>
    <lineage>
        <taxon>Bacteria</taxon>
        <taxon>Pseudomonadati</taxon>
        <taxon>Pseudomonadota</taxon>
        <taxon>Alphaproteobacteria</taxon>
        <taxon>Rhodobacterales</taxon>
        <taxon>Roseobacteraceae</taxon>
        <taxon>Poseidonocella</taxon>
    </lineage>
</organism>
<keyword evidence="3" id="KW-0378">Hydrolase</keyword>
<dbReference type="GO" id="GO:0046872">
    <property type="term" value="F:metal ion binding"/>
    <property type="evidence" value="ECO:0007669"/>
    <property type="project" value="UniProtKB-KW"/>
</dbReference>
<protein>
    <submittedName>
        <fullName evidence="6">8-oxo-dGTP pyrophosphatase MutT, NUDIX family</fullName>
    </submittedName>
</protein>
<dbReference type="SUPFAM" id="SSF55811">
    <property type="entry name" value="Nudix"/>
    <property type="match status" value="1"/>
</dbReference>
<evidence type="ECO:0000256" key="1">
    <source>
        <dbReference type="ARBA" id="ARBA00001946"/>
    </source>
</evidence>
<dbReference type="STRING" id="871651.SAMN05421688_1412"/>
<evidence type="ECO:0000259" key="5">
    <source>
        <dbReference type="PROSITE" id="PS51462"/>
    </source>
</evidence>
<evidence type="ECO:0000256" key="2">
    <source>
        <dbReference type="ARBA" id="ARBA00022723"/>
    </source>
</evidence>
<dbReference type="PROSITE" id="PS51462">
    <property type="entry name" value="NUDIX"/>
    <property type="match status" value="1"/>
</dbReference>
<feature type="domain" description="Nudix hydrolase" evidence="5">
    <location>
        <begin position="10"/>
        <end position="143"/>
    </location>
</feature>
<dbReference type="InterPro" id="IPR047198">
    <property type="entry name" value="DDP-like_NUDIX"/>
</dbReference>
<dbReference type="InterPro" id="IPR015797">
    <property type="entry name" value="NUDIX_hydrolase-like_dom_sf"/>
</dbReference>
<sequence>MSLRKGRKRDVRVQFAALPYRVEHGQLEFLLITSRETKRWIVPKGWPMNGMTPSESALIEAYEEAGVNGRTHETCVGVFPYVKRMKRKKDDLNVLVMIYPIAVSRLAKDWPEKNERRRKWMSRSKAAASADDHGLGEIIKAFDPDLLK</sequence>
<reference evidence="6 7" key="1">
    <citation type="submission" date="2016-10" db="EMBL/GenBank/DDBJ databases">
        <authorList>
            <person name="de Groot N.N."/>
        </authorList>
    </citation>
    <scope>NUCLEOTIDE SEQUENCE [LARGE SCALE GENOMIC DNA]</scope>
    <source>
        <strain evidence="6 7">DSM 29316</strain>
    </source>
</reference>
<dbReference type="InterPro" id="IPR000086">
    <property type="entry name" value="NUDIX_hydrolase_dom"/>
</dbReference>
<dbReference type="GO" id="GO:0016462">
    <property type="term" value="F:pyrophosphatase activity"/>
    <property type="evidence" value="ECO:0007669"/>
    <property type="project" value="InterPro"/>
</dbReference>
<dbReference type="CDD" id="cd04666">
    <property type="entry name" value="NUDIX_DIPP2_like_Nudt4"/>
    <property type="match status" value="1"/>
</dbReference>
<dbReference type="Proteomes" id="UP000198796">
    <property type="component" value="Unassembled WGS sequence"/>
</dbReference>
<gene>
    <name evidence="6" type="ORF">SAMN05421688_1412</name>
</gene>
<dbReference type="GO" id="GO:0005737">
    <property type="term" value="C:cytoplasm"/>
    <property type="evidence" value="ECO:0007669"/>
    <property type="project" value="TreeGrafter"/>
</dbReference>
<dbReference type="RefSeq" id="WP_245752538.1">
    <property type="nucleotide sequence ID" value="NZ_FOJU01000002.1"/>
</dbReference>
<keyword evidence="7" id="KW-1185">Reference proteome</keyword>
<evidence type="ECO:0000313" key="6">
    <source>
        <dbReference type="EMBL" id="SFA87802.1"/>
    </source>
</evidence>
<comment type="cofactor">
    <cofactor evidence="1">
        <name>Mg(2+)</name>
        <dbReference type="ChEBI" id="CHEBI:18420"/>
    </cofactor>
</comment>